<evidence type="ECO:0000256" key="1">
    <source>
        <dbReference type="ARBA" id="ARBA00022614"/>
    </source>
</evidence>
<sequence>MAAAHVVDLSFTPGEQQDLADFQFDVEILKGERVEDVQELNISHAHVLVLTSAPGAPINDILQYVTVLRAAHNEISSLRGLEAFASLEVLDLSYNDLRVVDAHAATLLKSLKRLHTVDFSHNHMNLLDLDGSFGAPSPRSNGQNGGSAGGSFGSSSSIAGAGRLLSFSSSTRDAAGGMTSLTAINLSHNAFIELPDLRSAPFLQVVNVSHNKLEDIADLEMRLPLLTLHSLLLHANRLPNVTALVPLCALAASLKHIQVFNNPFTFVNGNKAEGIDAALWWRPFLLFLCPLLITADQTELTPSERRIATKRLFREHGTLSKNSMEIMNPQNKDALVVYLKRQGESAEPPADALGTIKKIMEEEEREASMPGGAAEGAAASDQEDEDEYMPDVVVPMSRMNNEREWGVRESSGARTKGQTISYHTDPHEEVSLSTADGVANAPSTRTSTRASTRVVVLDPASHQSAGSTESILRGNYQSHRAKALPVTTVVRALQQKTRSLEEVVAVLWRSDLARRTAAAITIQRHMRGALTRLHLSEDDAESCRFIRYQLQQAAVAMKAQKPQAAAATAAGVGHSSGPSARTAAGHGARQPSIEAIEASGSNIEEVLVSMRSLEEVMSNMWVDLEEYRAMADREQRRAALLIQRWYRGYCARRDFGRVRRSSTSLSFPSCKCAGETASLQKEVAELRHEVRELRELLTQSARQQRLAAYDDPEKAMDDIVRKHEARLKADRNQEEDLHQHGGSRSPSATLSVTAADVDAPQGGGLRHSTPRGAAVGAVLKGPGQLKAPAHHTPQQPLVGNSPPGAKSPLSSTGSGSQAKRLATIAKRRPGGVTSSHTE</sequence>
<dbReference type="OMA" id="CRFIRYQ"/>
<dbReference type="OrthoDB" id="1574204at2759"/>
<dbReference type="PANTHER" id="PTHR15454:SF56">
    <property type="entry name" value="PROTEIN PHOSPHATASE 1 REGULATORY SUBUNIT 7-RELATED"/>
    <property type="match status" value="1"/>
</dbReference>
<keyword evidence="6" id="KW-1185">Reference proteome</keyword>
<feature type="region of interest" description="Disordered" evidence="4">
    <location>
        <begin position="783"/>
        <end position="838"/>
    </location>
</feature>
<dbReference type="Gene3D" id="3.80.10.10">
    <property type="entry name" value="Ribonuclease Inhibitor"/>
    <property type="match status" value="2"/>
</dbReference>
<dbReference type="InterPro" id="IPR032675">
    <property type="entry name" value="LRR_dom_sf"/>
</dbReference>
<keyword evidence="3" id="KW-0175">Coiled coil</keyword>
<dbReference type="Pfam" id="PF00612">
    <property type="entry name" value="IQ"/>
    <property type="match status" value="2"/>
</dbReference>
<evidence type="ECO:0000256" key="2">
    <source>
        <dbReference type="ARBA" id="ARBA00022737"/>
    </source>
</evidence>
<dbReference type="GeneID" id="26901816"/>
<dbReference type="EMBL" id="LGTL01000002">
    <property type="protein sequence ID" value="KPA85137.1"/>
    <property type="molecule type" value="Genomic_DNA"/>
</dbReference>
<dbReference type="VEuPathDB" id="TriTrypDB:LpyrH10_02_4950"/>
<comment type="caution">
    <text evidence="5">The sequence shown here is derived from an EMBL/GenBank/DDBJ whole genome shotgun (WGS) entry which is preliminary data.</text>
</comment>
<accession>A0A0M9G8X9</accession>
<feature type="region of interest" description="Disordered" evidence="4">
    <location>
        <begin position="568"/>
        <end position="589"/>
    </location>
</feature>
<organism evidence="5 6">
    <name type="scientific">Leptomonas pyrrhocoris</name>
    <name type="common">Firebug parasite</name>
    <dbReference type="NCBI Taxonomy" id="157538"/>
    <lineage>
        <taxon>Eukaryota</taxon>
        <taxon>Discoba</taxon>
        <taxon>Euglenozoa</taxon>
        <taxon>Kinetoplastea</taxon>
        <taxon>Metakinetoplastina</taxon>
        <taxon>Trypanosomatida</taxon>
        <taxon>Trypanosomatidae</taxon>
        <taxon>Leishmaniinae</taxon>
        <taxon>Leptomonas</taxon>
    </lineage>
</organism>
<dbReference type="PANTHER" id="PTHR15454">
    <property type="entry name" value="NISCHARIN RELATED"/>
    <property type="match status" value="1"/>
</dbReference>
<dbReference type="SMART" id="SM00015">
    <property type="entry name" value="IQ"/>
    <property type="match status" value="2"/>
</dbReference>
<dbReference type="InterPro" id="IPR000048">
    <property type="entry name" value="IQ_motif_EF-hand-BS"/>
</dbReference>
<dbReference type="PROSITE" id="PS50096">
    <property type="entry name" value="IQ"/>
    <property type="match status" value="2"/>
</dbReference>
<gene>
    <name evidence="5" type="ORF">ABB37_01521</name>
</gene>
<dbReference type="PROSITE" id="PS51450">
    <property type="entry name" value="LRR"/>
    <property type="match status" value="2"/>
</dbReference>
<dbReference type="GO" id="GO:0005737">
    <property type="term" value="C:cytoplasm"/>
    <property type="evidence" value="ECO:0007669"/>
    <property type="project" value="TreeGrafter"/>
</dbReference>
<dbReference type="CDD" id="cd23767">
    <property type="entry name" value="IQCD"/>
    <property type="match status" value="1"/>
</dbReference>
<keyword evidence="1" id="KW-0433">Leucine-rich repeat</keyword>
<evidence type="ECO:0000313" key="5">
    <source>
        <dbReference type="EMBL" id="KPA85137.1"/>
    </source>
</evidence>
<dbReference type="AlphaFoldDB" id="A0A0M9G8X9"/>
<feature type="coiled-coil region" evidence="3">
    <location>
        <begin position="676"/>
        <end position="703"/>
    </location>
</feature>
<dbReference type="RefSeq" id="XP_015663576.1">
    <property type="nucleotide sequence ID" value="XM_015798056.1"/>
</dbReference>
<dbReference type="SUPFAM" id="SSF52058">
    <property type="entry name" value="L domain-like"/>
    <property type="match status" value="1"/>
</dbReference>
<dbReference type="InterPro" id="IPR001611">
    <property type="entry name" value="Leu-rich_rpt"/>
</dbReference>
<proteinExistence type="predicted"/>
<dbReference type="Proteomes" id="UP000037923">
    <property type="component" value="Unassembled WGS sequence"/>
</dbReference>
<dbReference type="Gene3D" id="1.20.5.190">
    <property type="match status" value="1"/>
</dbReference>
<evidence type="ECO:0000313" key="6">
    <source>
        <dbReference type="Proteomes" id="UP000037923"/>
    </source>
</evidence>
<feature type="compositionally biased region" description="Polar residues" evidence="4">
    <location>
        <begin position="808"/>
        <end position="817"/>
    </location>
</feature>
<evidence type="ECO:0000256" key="4">
    <source>
        <dbReference type="SAM" id="MobiDB-lite"/>
    </source>
</evidence>
<feature type="region of interest" description="Disordered" evidence="4">
    <location>
        <begin position="363"/>
        <end position="386"/>
    </location>
</feature>
<reference evidence="5 6" key="1">
    <citation type="submission" date="2015-07" db="EMBL/GenBank/DDBJ databases">
        <title>High-quality genome of monoxenous trypanosomatid Leptomonas pyrrhocoris.</title>
        <authorList>
            <person name="Flegontov P."/>
            <person name="Butenko A."/>
            <person name="Firsov S."/>
            <person name="Vlcek C."/>
            <person name="Logacheva M.D."/>
            <person name="Field M."/>
            <person name="Filatov D."/>
            <person name="Flegontova O."/>
            <person name="Gerasimov E."/>
            <person name="Jackson A.P."/>
            <person name="Kelly S."/>
            <person name="Opperdoes F."/>
            <person name="O'Reilly A."/>
            <person name="Votypka J."/>
            <person name="Yurchenko V."/>
            <person name="Lukes J."/>
        </authorList>
    </citation>
    <scope>NUCLEOTIDE SEQUENCE [LARGE SCALE GENOMIC DNA]</scope>
    <source>
        <strain evidence="5">H10</strain>
    </source>
</reference>
<keyword evidence="2" id="KW-0677">Repeat</keyword>
<name>A0A0M9G8X9_LEPPY</name>
<protein>
    <submittedName>
        <fullName evidence="5">Putative leucine-rich repeat protein</fullName>
    </submittedName>
</protein>
<evidence type="ECO:0000256" key="3">
    <source>
        <dbReference type="SAM" id="Coils"/>
    </source>
</evidence>